<name>A0ABU0MJP5_9PROT</name>
<dbReference type="RefSeq" id="WP_209982150.1">
    <property type="nucleotide sequence ID" value="NZ_JAGINO010000007.1"/>
</dbReference>
<dbReference type="SUPFAM" id="SSF55729">
    <property type="entry name" value="Acyl-CoA N-acyltransferases (Nat)"/>
    <property type="match status" value="1"/>
</dbReference>
<comment type="caution">
    <text evidence="2">The sequence shown here is derived from an EMBL/GenBank/DDBJ whole genome shotgun (WGS) entry which is preliminary data.</text>
</comment>
<sequence length="157" mass="17115">MTNASKTHGDGVRPYAEPDRNGCLAVFDGNMPRFFSAAERPDFARFLARHALDWSYLVLERGGRIAACGGIVLENDGTTAGLCWGMVDRALHGTGLGTTLTEARLRSAAAIPGVTRVKLDTSQHTHGFYRRFGFRTVAVAEDGYGPGLDRYDMLLHL</sequence>
<protein>
    <submittedName>
        <fullName evidence="2">GNAT family N-acyltransferase</fullName>
    </submittedName>
</protein>
<dbReference type="Proteomes" id="UP001244552">
    <property type="component" value="Unassembled WGS sequence"/>
</dbReference>
<dbReference type="Gene3D" id="3.40.630.30">
    <property type="match status" value="1"/>
</dbReference>
<evidence type="ECO:0000313" key="3">
    <source>
        <dbReference type="Proteomes" id="UP001244552"/>
    </source>
</evidence>
<dbReference type="InterPro" id="IPR016181">
    <property type="entry name" value="Acyl_CoA_acyltransferase"/>
</dbReference>
<proteinExistence type="predicted"/>
<dbReference type="PROSITE" id="PS51186">
    <property type="entry name" value="GNAT"/>
    <property type="match status" value="1"/>
</dbReference>
<evidence type="ECO:0000259" key="1">
    <source>
        <dbReference type="PROSITE" id="PS51186"/>
    </source>
</evidence>
<dbReference type="InterPro" id="IPR000182">
    <property type="entry name" value="GNAT_dom"/>
</dbReference>
<keyword evidence="3" id="KW-1185">Reference proteome</keyword>
<feature type="domain" description="N-acetyltransferase" evidence="1">
    <location>
        <begin position="10"/>
        <end position="157"/>
    </location>
</feature>
<gene>
    <name evidence="2" type="ORF">QO018_002533</name>
</gene>
<evidence type="ECO:0000313" key="2">
    <source>
        <dbReference type="EMBL" id="MDQ0533675.1"/>
    </source>
</evidence>
<reference evidence="2 3" key="1">
    <citation type="submission" date="2023-07" db="EMBL/GenBank/DDBJ databases">
        <title>Genomic Encyclopedia of Type Strains, Phase IV (KMG-IV): sequencing the most valuable type-strain genomes for metagenomic binning, comparative biology and taxonomic classification.</title>
        <authorList>
            <person name="Goeker M."/>
        </authorList>
    </citation>
    <scope>NUCLEOTIDE SEQUENCE [LARGE SCALE GENOMIC DNA]</scope>
    <source>
        <strain evidence="2 3">DSM 19922</strain>
    </source>
</reference>
<dbReference type="EMBL" id="JAUSVU010000007">
    <property type="protein sequence ID" value="MDQ0533675.1"/>
    <property type="molecule type" value="Genomic_DNA"/>
</dbReference>
<dbReference type="Pfam" id="PF00583">
    <property type="entry name" value="Acetyltransf_1"/>
    <property type="match status" value="1"/>
</dbReference>
<organism evidence="2 3">
    <name type="scientific">Azospirillum picis</name>
    <dbReference type="NCBI Taxonomy" id="488438"/>
    <lineage>
        <taxon>Bacteria</taxon>
        <taxon>Pseudomonadati</taxon>
        <taxon>Pseudomonadota</taxon>
        <taxon>Alphaproteobacteria</taxon>
        <taxon>Rhodospirillales</taxon>
        <taxon>Azospirillaceae</taxon>
        <taxon>Azospirillum</taxon>
    </lineage>
</organism>
<accession>A0ABU0MJP5</accession>